<dbReference type="OrthoDB" id="2431475at2759"/>
<feature type="region of interest" description="Disordered" evidence="1">
    <location>
        <begin position="112"/>
        <end position="238"/>
    </location>
</feature>
<dbReference type="Proteomes" id="UP000224854">
    <property type="component" value="Unassembled WGS sequence"/>
</dbReference>
<feature type="compositionally biased region" description="Basic and acidic residues" evidence="1">
    <location>
        <begin position="112"/>
        <end position="138"/>
    </location>
</feature>
<organism evidence="2 3">
    <name type="scientific">Ophiocordyceps australis</name>
    <dbReference type="NCBI Taxonomy" id="1399860"/>
    <lineage>
        <taxon>Eukaryota</taxon>
        <taxon>Fungi</taxon>
        <taxon>Dikarya</taxon>
        <taxon>Ascomycota</taxon>
        <taxon>Pezizomycotina</taxon>
        <taxon>Sordariomycetes</taxon>
        <taxon>Hypocreomycetidae</taxon>
        <taxon>Hypocreales</taxon>
        <taxon>Ophiocordycipitaceae</taxon>
        <taxon>Ophiocordyceps</taxon>
    </lineage>
</organism>
<keyword evidence="3" id="KW-1185">Reference proteome</keyword>
<accession>A0A2C5Y2C6</accession>
<comment type="caution">
    <text evidence="2">The sequence shown here is derived from an EMBL/GenBank/DDBJ whole genome shotgun (WGS) entry which is preliminary data.</text>
</comment>
<evidence type="ECO:0000256" key="1">
    <source>
        <dbReference type="SAM" id="MobiDB-lite"/>
    </source>
</evidence>
<evidence type="ECO:0000313" key="3">
    <source>
        <dbReference type="Proteomes" id="UP000224854"/>
    </source>
</evidence>
<sequence length="372" mass="42922">MSNDEFLTDDYVAGLLIEEAKDCSLKYSAMGMDAMISGKKPETMPKPNTRFLRNVIKNTDAHNKALLAKEATQSHARFKNLEHPDEIKRRKLSLKAGDVRKRQLGQIHAIIGDKRGTNDRVSNRDERWKHQRSNEKNMELTSSESQQRRRHGRLFHEDIVTKDCKRKHEEISESRHSQGRALEVDGAASESRRLRTASPRVSRKNRRSRSPDEERTRSRHRSRHQSTSSGKASAVKVDSDFDPLEDLIGPAAPPKHRGRGRIGGALDLDRRFSESYDPKADIEDMASTGDDWDDTVEAFRDRQKLRVHQEQRMRNAGFAEDQVEKMRGRCMETWTEPDVIWSKVGEVRAWDNGKILDEEMEVERAPRLFSDR</sequence>
<evidence type="ECO:0000313" key="2">
    <source>
        <dbReference type="EMBL" id="PHH82049.1"/>
    </source>
</evidence>
<gene>
    <name evidence="2" type="ORF">CDD82_7197</name>
</gene>
<feature type="compositionally biased region" description="Basic and acidic residues" evidence="1">
    <location>
        <begin position="154"/>
        <end position="176"/>
    </location>
</feature>
<dbReference type="EMBL" id="NJEU01000081">
    <property type="protein sequence ID" value="PHH82049.1"/>
    <property type="molecule type" value="Genomic_DNA"/>
</dbReference>
<protein>
    <recommendedName>
        <fullName evidence="4">Pre-mRNA-splicing factor 38B</fullName>
    </recommendedName>
</protein>
<dbReference type="AlphaFoldDB" id="A0A2C5Y2C6"/>
<dbReference type="PANTHER" id="PTHR40132">
    <property type="entry name" value="PRE-MRNA-SPLICING FACTOR 38B"/>
    <property type="match status" value="1"/>
</dbReference>
<name>A0A2C5Y2C6_9HYPO</name>
<evidence type="ECO:0008006" key="4">
    <source>
        <dbReference type="Google" id="ProtNLM"/>
    </source>
</evidence>
<reference evidence="2 3" key="1">
    <citation type="submission" date="2017-06" db="EMBL/GenBank/DDBJ databases">
        <title>Ant-infecting Ophiocordyceps genomes reveal a high diversity of potential behavioral manipulation genes and a possible major role for enterotoxins.</title>
        <authorList>
            <person name="De Bekker C."/>
            <person name="Evans H.C."/>
            <person name="Brachmann A."/>
            <person name="Hughes D.P."/>
        </authorList>
    </citation>
    <scope>NUCLEOTIDE SEQUENCE [LARGE SCALE GENOMIC DNA]</scope>
    <source>
        <strain evidence="2 3">1348a</strain>
    </source>
</reference>
<proteinExistence type="predicted"/>
<dbReference type="PANTHER" id="PTHR40132:SF1">
    <property type="entry name" value="PRE-MRNA-SPLICING FACTOR 38B"/>
    <property type="match status" value="1"/>
</dbReference>